<sequence>MTGNKICWILEEKLVQEQICPEIEDFTQDQQAISQLCESVRSIPSSYKGVTVGEIILDLTPEGTAALLPREEGFLHSTWTYGNVALMGD</sequence>
<gene>
    <name evidence="1" type="ORF">BGZ97_009196</name>
</gene>
<keyword evidence="2" id="KW-1185">Reference proteome</keyword>
<evidence type="ECO:0000313" key="1">
    <source>
        <dbReference type="EMBL" id="KAG0281930.1"/>
    </source>
</evidence>
<dbReference type="AlphaFoldDB" id="A0A9P6QNR7"/>
<evidence type="ECO:0000313" key="2">
    <source>
        <dbReference type="Proteomes" id="UP000823405"/>
    </source>
</evidence>
<protein>
    <submittedName>
        <fullName evidence="1">Uncharacterized protein</fullName>
    </submittedName>
</protein>
<name>A0A9P6QNR7_9FUNG</name>
<reference evidence="1" key="1">
    <citation type="journal article" date="2020" name="Fungal Divers.">
        <title>Resolving the Mortierellaceae phylogeny through synthesis of multi-gene phylogenetics and phylogenomics.</title>
        <authorList>
            <person name="Vandepol N."/>
            <person name="Liber J."/>
            <person name="Desiro A."/>
            <person name="Na H."/>
            <person name="Kennedy M."/>
            <person name="Barry K."/>
            <person name="Grigoriev I.V."/>
            <person name="Miller A.N."/>
            <person name="O'Donnell K."/>
            <person name="Stajich J.E."/>
            <person name="Bonito G."/>
        </authorList>
    </citation>
    <scope>NUCLEOTIDE SEQUENCE</scope>
    <source>
        <strain evidence="1">NVP60</strain>
    </source>
</reference>
<dbReference type="Proteomes" id="UP000823405">
    <property type="component" value="Unassembled WGS sequence"/>
</dbReference>
<proteinExistence type="predicted"/>
<dbReference type="OrthoDB" id="655030at2759"/>
<comment type="caution">
    <text evidence="1">The sequence shown here is derived from an EMBL/GenBank/DDBJ whole genome shotgun (WGS) entry which is preliminary data.</text>
</comment>
<dbReference type="EMBL" id="JAAAIN010004359">
    <property type="protein sequence ID" value="KAG0281930.1"/>
    <property type="molecule type" value="Genomic_DNA"/>
</dbReference>
<accession>A0A9P6QNR7</accession>
<organism evidence="1 2">
    <name type="scientific">Linnemannia gamsii</name>
    <dbReference type="NCBI Taxonomy" id="64522"/>
    <lineage>
        <taxon>Eukaryota</taxon>
        <taxon>Fungi</taxon>
        <taxon>Fungi incertae sedis</taxon>
        <taxon>Mucoromycota</taxon>
        <taxon>Mortierellomycotina</taxon>
        <taxon>Mortierellomycetes</taxon>
        <taxon>Mortierellales</taxon>
        <taxon>Mortierellaceae</taxon>
        <taxon>Linnemannia</taxon>
    </lineage>
</organism>
<feature type="non-terminal residue" evidence="1">
    <location>
        <position position="89"/>
    </location>
</feature>